<evidence type="ECO:0000313" key="1">
    <source>
        <dbReference type="EMBL" id="HIW78510.1"/>
    </source>
</evidence>
<protein>
    <submittedName>
        <fullName evidence="1">Uncharacterized protein</fullName>
    </submittedName>
</protein>
<name>A0A9D1U9S9_9BACT</name>
<dbReference type="EMBL" id="DXGI01000184">
    <property type="protein sequence ID" value="HIW78510.1"/>
    <property type="molecule type" value="Genomic_DNA"/>
</dbReference>
<gene>
    <name evidence="1" type="ORF">H9874_05115</name>
</gene>
<reference evidence="1" key="1">
    <citation type="journal article" date="2021" name="PeerJ">
        <title>Extensive microbial diversity within the chicken gut microbiome revealed by metagenomics and culture.</title>
        <authorList>
            <person name="Gilroy R."/>
            <person name="Ravi A."/>
            <person name="Getino M."/>
            <person name="Pursley I."/>
            <person name="Horton D.L."/>
            <person name="Alikhan N.F."/>
            <person name="Baker D."/>
            <person name="Gharbi K."/>
            <person name="Hall N."/>
            <person name="Watson M."/>
            <person name="Adriaenssens E.M."/>
            <person name="Foster-Nyarko E."/>
            <person name="Jarju S."/>
            <person name="Secka A."/>
            <person name="Antonio M."/>
            <person name="Oren A."/>
            <person name="Chaudhuri R.R."/>
            <person name="La Ragione R."/>
            <person name="Hildebrand F."/>
            <person name="Pallen M.J."/>
        </authorList>
    </citation>
    <scope>NUCLEOTIDE SEQUENCE</scope>
    <source>
        <strain evidence="1">ChiSxjej5B17-1746</strain>
    </source>
</reference>
<sequence>RLSTLSNPSSGVLPDPLGIAPMKALSVESARGEKLSENDAMPKYHVSLVTQLIGKGALEAGD</sequence>
<dbReference type="AlphaFoldDB" id="A0A9D1U9S9"/>
<reference evidence="1" key="2">
    <citation type="submission" date="2021-04" db="EMBL/GenBank/DDBJ databases">
        <authorList>
            <person name="Gilroy R."/>
        </authorList>
    </citation>
    <scope>NUCLEOTIDE SEQUENCE</scope>
    <source>
        <strain evidence="1">ChiSxjej5B17-1746</strain>
    </source>
</reference>
<comment type="caution">
    <text evidence="1">The sequence shown here is derived from an EMBL/GenBank/DDBJ whole genome shotgun (WGS) entry which is preliminary data.</text>
</comment>
<evidence type="ECO:0000313" key="2">
    <source>
        <dbReference type="Proteomes" id="UP000824264"/>
    </source>
</evidence>
<organism evidence="1 2">
    <name type="scientific">Candidatus Bilophila faecipullorum</name>
    <dbReference type="NCBI Taxonomy" id="2838482"/>
    <lineage>
        <taxon>Bacteria</taxon>
        <taxon>Pseudomonadati</taxon>
        <taxon>Thermodesulfobacteriota</taxon>
        <taxon>Desulfovibrionia</taxon>
        <taxon>Desulfovibrionales</taxon>
        <taxon>Desulfovibrionaceae</taxon>
        <taxon>Bilophila</taxon>
    </lineage>
</organism>
<proteinExistence type="predicted"/>
<feature type="non-terminal residue" evidence="1">
    <location>
        <position position="1"/>
    </location>
</feature>
<accession>A0A9D1U9S9</accession>
<dbReference type="Proteomes" id="UP000824264">
    <property type="component" value="Unassembled WGS sequence"/>
</dbReference>